<protein>
    <submittedName>
        <fullName evidence="1">Uncharacterized protein</fullName>
    </submittedName>
</protein>
<name>A0ABR1CBP3_NECAM</name>
<comment type="caution">
    <text evidence="1">The sequence shown here is derived from an EMBL/GenBank/DDBJ whole genome shotgun (WGS) entry which is preliminary data.</text>
</comment>
<evidence type="ECO:0000313" key="2">
    <source>
        <dbReference type="Proteomes" id="UP001303046"/>
    </source>
</evidence>
<gene>
    <name evidence="1" type="primary">Necator_chrII.g6148</name>
    <name evidence="1" type="ORF">RB195_018355</name>
</gene>
<proteinExistence type="predicted"/>
<sequence>MRWWSAFTPLIIYTQEEAVNQHHNNNRFPLKISPLRHIVVLELADHGARPSTECTMVSEEPPTESEVLVCIQELENGKSGGDDGISAEMLKFLSSGIRKMTEI</sequence>
<dbReference type="Proteomes" id="UP001303046">
    <property type="component" value="Unassembled WGS sequence"/>
</dbReference>
<evidence type="ECO:0000313" key="1">
    <source>
        <dbReference type="EMBL" id="KAK6735113.1"/>
    </source>
</evidence>
<dbReference type="EMBL" id="JAVFWL010000002">
    <property type="protein sequence ID" value="KAK6735113.1"/>
    <property type="molecule type" value="Genomic_DNA"/>
</dbReference>
<organism evidence="1 2">
    <name type="scientific">Necator americanus</name>
    <name type="common">Human hookworm</name>
    <dbReference type="NCBI Taxonomy" id="51031"/>
    <lineage>
        <taxon>Eukaryota</taxon>
        <taxon>Metazoa</taxon>
        <taxon>Ecdysozoa</taxon>
        <taxon>Nematoda</taxon>
        <taxon>Chromadorea</taxon>
        <taxon>Rhabditida</taxon>
        <taxon>Rhabditina</taxon>
        <taxon>Rhabditomorpha</taxon>
        <taxon>Strongyloidea</taxon>
        <taxon>Ancylostomatidae</taxon>
        <taxon>Bunostominae</taxon>
        <taxon>Necator</taxon>
    </lineage>
</organism>
<keyword evidence="2" id="KW-1185">Reference proteome</keyword>
<accession>A0ABR1CBP3</accession>
<reference evidence="1 2" key="1">
    <citation type="submission" date="2023-08" db="EMBL/GenBank/DDBJ databases">
        <title>A Necator americanus chromosomal reference genome.</title>
        <authorList>
            <person name="Ilik V."/>
            <person name="Petrzelkova K.J."/>
            <person name="Pardy F."/>
            <person name="Fuh T."/>
            <person name="Niatou-Singa F.S."/>
            <person name="Gouil Q."/>
            <person name="Baker L."/>
            <person name="Ritchie M.E."/>
            <person name="Jex A.R."/>
            <person name="Gazzola D."/>
            <person name="Li H."/>
            <person name="Toshio Fujiwara R."/>
            <person name="Zhan B."/>
            <person name="Aroian R.V."/>
            <person name="Pafco B."/>
            <person name="Schwarz E.M."/>
        </authorList>
    </citation>
    <scope>NUCLEOTIDE SEQUENCE [LARGE SCALE GENOMIC DNA]</scope>
    <source>
        <strain evidence="1 2">Aroian</strain>
        <tissue evidence="1">Whole animal</tissue>
    </source>
</reference>